<proteinExistence type="predicted"/>
<dbReference type="Pfam" id="PF12165">
    <property type="entry name" value="Alfin"/>
    <property type="match status" value="1"/>
</dbReference>
<feature type="non-terminal residue" evidence="2">
    <location>
        <position position="1"/>
    </location>
</feature>
<feature type="domain" description="Alfin N-terminal" evidence="1">
    <location>
        <begin position="80"/>
        <end position="104"/>
    </location>
</feature>
<comment type="caution">
    <text evidence="2">The sequence shown here is derived from an EMBL/GenBank/DDBJ whole genome shotgun (WGS) entry which is preliminary data.</text>
</comment>
<accession>A0A5J9SHT2</accession>
<gene>
    <name evidence="3" type="ORF">EJB05_52229</name>
    <name evidence="2" type="ORF">EJB05_56274</name>
</gene>
<evidence type="ECO:0000313" key="3">
    <source>
        <dbReference type="EMBL" id="TVU02274.1"/>
    </source>
</evidence>
<organism evidence="2 4">
    <name type="scientific">Eragrostis curvula</name>
    <name type="common">weeping love grass</name>
    <dbReference type="NCBI Taxonomy" id="38414"/>
    <lineage>
        <taxon>Eukaryota</taxon>
        <taxon>Viridiplantae</taxon>
        <taxon>Streptophyta</taxon>
        <taxon>Embryophyta</taxon>
        <taxon>Tracheophyta</taxon>
        <taxon>Spermatophyta</taxon>
        <taxon>Magnoliopsida</taxon>
        <taxon>Liliopsida</taxon>
        <taxon>Poales</taxon>
        <taxon>Poaceae</taxon>
        <taxon>PACMAD clade</taxon>
        <taxon>Chloridoideae</taxon>
        <taxon>Eragrostideae</taxon>
        <taxon>Eragrostidinae</taxon>
        <taxon>Eragrostis</taxon>
    </lineage>
</organism>
<evidence type="ECO:0000313" key="2">
    <source>
        <dbReference type="EMBL" id="TVT98413.1"/>
    </source>
</evidence>
<dbReference type="EMBL" id="RWGY01000342">
    <property type="protein sequence ID" value="TVU02274.1"/>
    <property type="molecule type" value="Genomic_DNA"/>
</dbReference>
<dbReference type="EMBL" id="RWGY01000860">
    <property type="protein sequence ID" value="TVT98413.1"/>
    <property type="molecule type" value="Genomic_DNA"/>
</dbReference>
<name>A0A5J9SHT2_9POAL</name>
<evidence type="ECO:0000313" key="4">
    <source>
        <dbReference type="Proteomes" id="UP000324897"/>
    </source>
</evidence>
<dbReference type="Proteomes" id="UP000324897">
    <property type="component" value="Unassembled WGS sequence"/>
</dbReference>
<protein>
    <recommendedName>
        <fullName evidence="1">Alfin N-terminal domain-containing protein</fullName>
    </recommendedName>
</protein>
<dbReference type="GO" id="GO:0042393">
    <property type="term" value="F:histone binding"/>
    <property type="evidence" value="ECO:0007669"/>
    <property type="project" value="InterPro"/>
</dbReference>
<dbReference type="AlphaFoldDB" id="A0A5J9SHT2"/>
<dbReference type="GO" id="GO:0006355">
    <property type="term" value="P:regulation of DNA-templated transcription"/>
    <property type="evidence" value="ECO:0007669"/>
    <property type="project" value="InterPro"/>
</dbReference>
<dbReference type="Gramene" id="TVT98413">
    <property type="protein sequence ID" value="TVT98413"/>
    <property type="gene ID" value="EJB05_56274"/>
</dbReference>
<keyword evidence="4" id="KW-1185">Reference proteome</keyword>
<reference evidence="2 4" key="1">
    <citation type="journal article" date="2019" name="Sci. Rep.">
        <title>A high-quality genome of Eragrostis curvula grass provides insights into Poaceae evolution and supports new strategies to enhance forage quality.</title>
        <authorList>
            <person name="Carballo J."/>
            <person name="Santos B.A.C.M."/>
            <person name="Zappacosta D."/>
            <person name="Garbus I."/>
            <person name="Selva J.P."/>
            <person name="Gallo C.A."/>
            <person name="Diaz A."/>
            <person name="Albertini E."/>
            <person name="Caccamo M."/>
            <person name="Echenique V."/>
        </authorList>
    </citation>
    <scope>NUCLEOTIDE SEQUENCE [LARGE SCALE GENOMIC DNA]</scope>
    <source>
        <strain evidence="4">cv. Victoria</strain>
        <tissue evidence="2">Leaf</tissue>
    </source>
</reference>
<dbReference type="Gramene" id="TVU02274">
    <property type="protein sequence ID" value="TVU02274"/>
    <property type="gene ID" value="EJB05_52229"/>
</dbReference>
<sequence>MGGGAPDRVECARGHLGRAAPLLVLCDEDGTSLSPGRRDEDGAPWEQSPCLSARCCRRRWDLVEETAAASEAAFGFSDGVKDGVNEKDWLALVAVHSDSWLMTKNLANCFARALNLANFYVHIQANEVVLNLCQNSLLDISMDLKEGFVLLWILESVKINGLGFAQIMFAFRVVNSWLCAPLQNVDCHLKLCLYFLM</sequence>
<dbReference type="InterPro" id="IPR021998">
    <property type="entry name" value="Alfin_N"/>
</dbReference>
<evidence type="ECO:0000259" key="1">
    <source>
        <dbReference type="Pfam" id="PF12165"/>
    </source>
</evidence>